<accession>A0A0C2WQC1</accession>
<dbReference type="HOGENOM" id="CLU_2263055_0_0_1"/>
<gene>
    <name evidence="1" type="ORF">M378DRAFT_317822</name>
</gene>
<evidence type="ECO:0000313" key="2">
    <source>
        <dbReference type="Proteomes" id="UP000054549"/>
    </source>
</evidence>
<protein>
    <submittedName>
        <fullName evidence="1">Uncharacterized protein</fullName>
    </submittedName>
</protein>
<dbReference type="EMBL" id="KN818338">
    <property type="protein sequence ID" value="KIL58443.1"/>
    <property type="molecule type" value="Genomic_DNA"/>
</dbReference>
<organism evidence="1 2">
    <name type="scientific">Amanita muscaria (strain Koide BX008)</name>
    <dbReference type="NCBI Taxonomy" id="946122"/>
    <lineage>
        <taxon>Eukaryota</taxon>
        <taxon>Fungi</taxon>
        <taxon>Dikarya</taxon>
        <taxon>Basidiomycota</taxon>
        <taxon>Agaricomycotina</taxon>
        <taxon>Agaricomycetes</taxon>
        <taxon>Agaricomycetidae</taxon>
        <taxon>Agaricales</taxon>
        <taxon>Pluteineae</taxon>
        <taxon>Amanitaceae</taxon>
        <taxon>Amanita</taxon>
    </lineage>
</organism>
<dbReference type="Proteomes" id="UP000054549">
    <property type="component" value="Unassembled WGS sequence"/>
</dbReference>
<evidence type="ECO:0000313" key="1">
    <source>
        <dbReference type="EMBL" id="KIL58443.1"/>
    </source>
</evidence>
<sequence length="103" mass="11704">MDLSENTGPGPIQTKIPRGLRVRPHAFEGILQSHVHVFAQYVHDSFAFDNPTAFTFGDGTSLELTPLYRVLTLPSIIQRVIQQWTPRYLSCYLLVILSYTLDI</sequence>
<keyword evidence="2" id="KW-1185">Reference proteome</keyword>
<dbReference type="AlphaFoldDB" id="A0A0C2WQC1"/>
<proteinExistence type="predicted"/>
<reference evidence="1 2" key="1">
    <citation type="submission" date="2014-04" db="EMBL/GenBank/DDBJ databases">
        <title>Evolutionary Origins and Diversification of the Mycorrhizal Mutualists.</title>
        <authorList>
            <consortium name="DOE Joint Genome Institute"/>
            <consortium name="Mycorrhizal Genomics Consortium"/>
            <person name="Kohler A."/>
            <person name="Kuo A."/>
            <person name="Nagy L.G."/>
            <person name="Floudas D."/>
            <person name="Copeland A."/>
            <person name="Barry K.W."/>
            <person name="Cichocki N."/>
            <person name="Veneault-Fourrey C."/>
            <person name="LaButti K."/>
            <person name="Lindquist E.A."/>
            <person name="Lipzen A."/>
            <person name="Lundell T."/>
            <person name="Morin E."/>
            <person name="Murat C."/>
            <person name="Riley R."/>
            <person name="Ohm R."/>
            <person name="Sun H."/>
            <person name="Tunlid A."/>
            <person name="Henrissat B."/>
            <person name="Grigoriev I.V."/>
            <person name="Hibbett D.S."/>
            <person name="Martin F."/>
        </authorList>
    </citation>
    <scope>NUCLEOTIDE SEQUENCE [LARGE SCALE GENOMIC DNA]</scope>
    <source>
        <strain evidence="1 2">Koide BX008</strain>
    </source>
</reference>
<dbReference type="InParanoid" id="A0A0C2WQC1"/>
<name>A0A0C2WQC1_AMAMK</name>